<accession>A0A9W6WIX9</accession>
<keyword evidence="3" id="KW-1185">Reference proteome</keyword>
<gene>
    <name evidence="2" type="ORF">Cboi02_000515200</name>
</gene>
<comment type="caution">
    <text evidence="2">The sequence shown here is derived from an EMBL/GenBank/DDBJ whole genome shotgun (WGS) entry which is preliminary data.</text>
</comment>
<feature type="compositionally biased region" description="Acidic residues" evidence="1">
    <location>
        <begin position="137"/>
        <end position="160"/>
    </location>
</feature>
<dbReference type="Proteomes" id="UP001165120">
    <property type="component" value="Unassembled WGS sequence"/>
</dbReference>
<reference evidence="2" key="1">
    <citation type="submission" date="2023-04" db="EMBL/GenBank/DDBJ databases">
        <title>Candida boidinii NBRC 10035.</title>
        <authorList>
            <person name="Ichikawa N."/>
            <person name="Sato H."/>
            <person name="Tonouchi N."/>
        </authorList>
    </citation>
    <scope>NUCLEOTIDE SEQUENCE</scope>
    <source>
        <strain evidence="2">NBRC 10035</strain>
    </source>
</reference>
<name>A0A9W6WIX9_CANBO</name>
<proteinExistence type="predicted"/>
<evidence type="ECO:0000313" key="3">
    <source>
        <dbReference type="Proteomes" id="UP001165120"/>
    </source>
</evidence>
<dbReference type="AlphaFoldDB" id="A0A9W6WIX9"/>
<evidence type="ECO:0000256" key="1">
    <source>
        <dbReference type="SAM" id="MobiDB-lite"/>
    </source>
</evidence>
<dbReference type="EMBL" id="BSXN01002357">
    <property type="protein sequence ID" value="GME76378.1"/>
    <property type="molecule type" value="Genomic_DNA"/>
</dbReference>
<feature type="region of interest" description="Disordered" evidence="1">
    <location>
        <begin position="132"/>
        <end position="160"/>
    </location>
</feature>
<feature type="region of interest" description="Disordered" evidence="1">
    <location>
        <begin position="320"/>
        <end position="362"/>
    </location>
</feature>
<feature type="compositionally biased region" description="Polar residues" evidence="1">
    <location>
        <begin position="329"/>
        <end position="349"/>
    </location>
</feature>
<organism evidence="2 3">
    <name type="scientific">Candida boidinii</name>
    <name type="common">Yeast</name>
    <dbReference type="NCBI Taxonomy" id="5477"/>
    <lineage>
        <taxon>Eukaryota</taxon>
        <taxon>Fungi</taxon>
        <taxon>Dikarya</taxon>
        <taxon>Ascomycota</taxon>
        <taxon>Saccharomycotina</taxon>
        <taxon>Pichiomycetes</taxon>
        <taxon>Pichiales</taxon>
        <taxon>Pichiaceae</taxon>
        <taxon>Ogataea</taxon>
        <taxon>Ogataea/Candida clade</taxon>
    </lineage>
</organism>
<feature type="compositionally biased region" description="Basic and acidic residues" evidence="1">
    <location>
        <begin position="350"/>
        <end position="360"/>
    </location>
</feature>
<evidence type="ECO:0000313" key="2">
    <source>
        <dbReference type="EMBL" id="GME76378.1"/>
    </source>
</evidence>
<sequence length="379" mass="43681">MSSEYQYYVPNKWRVIHDQRSHIKYNPDLSNDSSVTKNYLFAIQHNISDDLDRSYLQVYVTDLQNIWVGNYHCFNKIKELSVLNGTDVRNKGKLRQFFQLLDDIIDNDKKANIEFEEGNGISDNSKIKFCMNTDSKEGDDDDDEDGEEEEEIGDQSQDENCESNLQIIVPVFKITDIETYAKIDMQMKTQLYRSNHMMSMQFKEIEKLVDYKDQIISRLLDDLIQREGSIFGYGNSMDTDYSNSSFDSTTSIDRMINSESVKKKIPNYLTSFLKPYKPGSLLDGHSFAETSTWKIIEELYTKDNDYNIIKDLHTKKIESAKDDDKKGAEQNSKSKTSLSLIDQLASSSDSHSETKLKTEAQSDAILNTIENGRSNKCIK</sequence>
<protein>
    <submittedName>
        <fullName evidence="2">Unnamed protein product</fullName>
    </submittedName>
</protein>